<gene>
    <name evidence="6" type="ORF">J7302_22460</name>
</gene>
<evidence type="ECO:0000256" key="3">
    <source>
        <dbReference type="ARBA" id="ARBA00022833"/>
    </source>
</evidence>
<dbReference type="PANTHER" id="PTHR33337:SF40">
    <property type="entry name" value="CENP-V_GFA DOMAIN-CONTAINING PROTEIN-RELATED"/>
    <property type="match status" value="1"/>
</dbReference>
<proteinExistence type="inferred from homology"/>
<reference evidence="6 7" key="1">
    <citation type="submission" date="2021-04" db="EMBL/GenBank/DDBJ databases">
        <title>Pseudomonas boanensis sp. nov., a bacterium isolated from river water used for household purposes in Boane District, Mozambique.</title>
        <authorList>
            <person name="Nicklasson M."/>
            <person name="Martin-Rodriguez A.J."/>
            <person name="Thorell K."/>
            <person name="Neves L."/>
            <person name="Mussagy A."/>
            <person name="Rydberg H.A."/>
            <person name="Hernroth B."/>
            <person name="Svensson-Stadler L."/>
            <person name="Sjoling A."/>
        </authorList>
    </citation>
    <scope>NUCLEOTIDE SEQUENCE [LARGE SCALE GENOMIC DNA]</scope>
    <source>
        <strain evidence="6 7">DB1</strain>
    </source>
</reference>
<accession>A0ABS5XRF6</accession>
<dbReference type="Gene3D" id="3.90.1590.10">
    <property type="entry name" value="glutathione-dependent formaldehyde- activating enzyme (gfa)"/>
    <property type="match status" value="1"/>
</dbReference>
<feature type="domain" description="CENP-V/GFA" evidence="5">
    <location>
        <begin position="5"/>
        <end position="121"/>
    </location>
</feature>
<name>A0ABS5XRF6_9GAMM</name>
<organism evidence="6 7">
    <name type="scientific">Metapseudomonas boanensis</name>
    <dbReference type="NCBI Taxonomy" id="2822138"/>
    <lineage>
        <taxon>Bacteria</taxon>
        <taxon>Pseudomonadati</taxon>
        <taxon>Pseudomonadota</taxon>
        <taxon>Gammaproteobacteria</taxon>
        <taxon>Pseudomonadales</taxon>
        <taxon>Pseudomonadaceae</taxon>
        <taxon>Metapseudomonas</taxon>
    </lineage>
</organism>
<comment type="similarity">
    <text evidence="1">Belongs to the Gfa family.</text>
</comment>
<sequence>MTQSYKGACFCGAVELTVTGEPVAAGFCHCASCRSWSAAPVNAFSLWKPEAVTITKGEDNIGVYHKTEKSYRKFCKTCGGHLLTDHPPFGLVDVYAATIPTYRHEPMLHVHYQEAVLRIKDGLPKMKDMPKEMGGSGETLPE</sequence>
<protein>
    <submittedName>
        <fullName evidence="6">GFA family protein</fullName>
    </submittedName>
</protein>
<dbReference type="RefSeq" id="WP_215379927.1">
    <property type="nucleotide sequence ID" value="NZ_JAGTIS010000017.1"/>
</dbReference>
<evidence type="ECO:0000256" key="4">
    <source>
        <dbReference type="ARBA" id="ARBA00023239"/>
    </source>
</evidence>
<evidence type="ECO:0000256" key="1">
    <source>
        <dbReference type="ARBA" id="ARBA00005495"/>
    </source>
</evidence>
<dbReference type="PANTHER" id="PTHR33337">
    <property type="entry name" value="GFA DOMAIN-CONTAINING PROTEIN"/>
    <property type="match status" value="1"/>
</dbReference>
<evidence type="ECO:0000313" key="6">
    <source>
        <dbReference type="EMBL" id="MBT8768872.1"/>
    </source>
</evidence>
<keyword evidence="4" id="KW-0456">Lyase</keyword>
<dbReference type="PROSITE" id="PS51891">
    <property type="entry name" value="CENP_V_GFA"/>
    <property type="match status" value="1"/>
</dbReference>
<evidence type="ECO:0000313" key="7">
    <source>
        <dbReference type="Proteomes" id="UP001519667"/>
    </source>
</evidence>
<keyword evidence="2" id="KW-0479">Metal-binding</keyword>
<dbReference type="EMBL" id="JAGTIS010000017">
    <property type="protein sequence ID" value="MBT8768872.1"/>
    <property type="molecule type" value="Genomic_DNA"/>
</dbReference>
<dbReference type="InterPro" id="IPR006913">
    <property type="entry name" value="CENP-V/GFA"/>
</dbReference>
<evidence type="ECO:0000256" key="2">
    <source>
        <dbReference type="ARBA" id="ARBA00022723"/>
    </source>
</evidence>
<keyword evidence="7" id="KW-1185">Reference proteome</keyword>
<dbReference type="InterPro" id="IPR011057">
    <property type="entry name" value="Mss4-like_sf"/>
</dbReference>
<comment type="caution">
    <text evidence="6">The sequence shown here is derived from an EMBL/GenBank/DDBJ whole genome shotgun (WGS) entry which is preliminary data.</text>
</comment>
<evidence type="ECO:0000259" key="5">
    <source>
        <dbReference type="PROSITE" id="PS51891"/>
    </source>
</evidence>
<dbReference type="SUPFAM" id="SSF51316">
    <property type="entry name" value="Mss4-like"/>
    <property type="match status" value="1"/>
</dbReference>
<keyword evidence="3" id="KW-0862">Zinc</keyword>
<dbReference type="Pfam" id="PF04828">
    <property type="entry name" value="GFA"/>
    <property type="match status" value="1"/>
</dbReference>
<dbReference type="Proteomes" id="UP001519667">
    <property type="component" value="Unassembled WGS sequence"/>
</dbReference>